<proteinExistence type="predicted"/>
<feature type="compositionally biased region" description="Polar residues" evidence="2">
    <location>
        <begin position="143"/>
        <end position="157"/>
    </location>
</feature>
<evidence type="ECO:0000256" key="1">
    <source>
        <dbReference type="SAM" id="Coils"/>
    </source>
</evidence>
<feature type="region of interest" description="Disordered" evidence="2">
    <location>
        <begin position="72"/>
        <end position="93"/>
    </location>
</feature>
<feature type="coiled-coil region" evidence="1">
    <location>
        <begin position="335"/>
        <end position="362"/>
    </location>
</feature>
<evidence type="ECO:0000313" key="4">
    <source>
        <dbReference type="Proteomes" id="UP000006729"/>
    </source>
</evidence>
<dbReference type="AlphaFoldDB" id="A0A2K2CA98"/>
<dbReference type="Proteomes" id="UP000006729">
    <property type="component" value="Chromosome 1"/>
</dbReference>
<evidence type="ECO:0008006" key="5">
    <source>
        <dbReference type="Google" id="ProtNLM"/>
    </source>
</evidence>
<dbReference type="PANTHER" id="PTHR36607">
    <property type="entry name" value="1,2-DIHYDROXY-3-KETO-5-METHYLTHIOPENTENE DIOXYGENASE 4"/>
    <property type="match status" value="1"/>
</dbReference>
<keyword evidence="4" id="KW-1185">Reference proteome</keyword>
<feature type="region of interest" description="Disordered" evidence="2">
    <location>
        <begin position="136"/>
        <end position="158"/>
    </location>
</feature>
<name>A0A2K2CA98_POPTR</name>
<accession>A0A2K2CA98</accession>
<keyword evidence="1" id="KW-0175">Coiled coil</keyword>
<evidence type="ECO:0000313" key="3">
    <source>
        <dbReference type="EMBL" id="PNT58948.1"/>
    </source>
</evidence>
<dbReference type="PANTHER" id="PTHR36607:SF20">
    <property type="entry name" value="AMINOTRANSFERASE-LIKE PLANT MOBILE DOMAIN-CONTAINING PROTEIN"/>
    <property type="match status" value="1"/>
</dbReference>
<protein>
    <recommendedName>
        <fullName evidence="5">Aminotransferase-like plant mobile domain-containing protein</fullName>
    </recommendedName>
</protein>
<dbReference type="EMBL" id="CM009290">
    <property type="protein sequence ID" value="PNT58948.1"/>
    <property type="molecule type" value="Genomic_DNA"/>
</dbReference>
<reference evidence="3 4" key="1">
    <citation type="journal article" date="2006" name="Science">
        <title>The genome of black cottonwood, Populus trichocarpa (Torr. &amp; Gray).</title>
        <authorList>
            <person name="Tuskan G.A."/>
            <person name="Difazio S."/>
            <person name="Jansson S."/>
            <person name="Bohlmann J."/>
            <person name="Grigoriev I."/>
            <person name="Hellsten U."/>
            <person name="Putnam N."/>
            <person name="Ralph S."/>
            <person name="Rombauts S."/>
            <person name="Salamov A."/>
            <person name="Schein J."/>
            <person name="Sterck L."/>
            <person name="Aerts A."/>
            <person name="Bhalerao R.R."/>
            <person name="Bhalerao R.P."/>
            <person name="Blaudez D."/>
            <person name="Boerjan W."/>
            <person name="Brun A."/>
            <person name="Brunner A."/>
            <person name="Busov V."/>
            <person name="Campbell M."/>
            <person name="Carlson J."/>
            <person name="Chalot M."/>
            <person name="Chapman J."/>
            <person name="Chen G.L."/>
            <person name="Cooper D."/>
            <person name="Coutinho P.M."/>
            <person name="Couturier J."/>
            <person name="Covert S."/>
            <person name="Cronk Q."/>
            <person name="Cunningham R."/>
            <person name="Davis J."/>
            <person name="Degroeve S."/>
            <person name="Dejardin A."/>
            <person name="Depamphilis C."/>
            <person name="Detter J."/>
            <person name="Dirks B."/>
            <person name="Dubchak I."/>
            <person name="Duplessis S."/>
            <person name="Ehlting J."/>
            <person name="Ellis B."/>
            <person name="Gendler K."/>
            <person name="Goodstein D."/>
            <person name="Gribskov M."/>
            <person name="Grimwood J."/>
            <person name="Groover A."/>
            <person name="Gunter L."/>
            <person name="Hamberger B."/>
            <person name="Heinze B."/>
            <person name="Helariutta Y."/>
            <person name="Henrissat B."/>
            <person name="Holligan D."/>
            <person name="Holt R."/>
            <person name="Huang W."/>
            <person name="Islam-Faridi N."/>
            <person name="Jones S."/>
            <person name="Jones-Rhoades M."/>
            <person name="Jorgensen R."/>
            <person name="Joshi C."/>
            <person name="Kangasjarvi J."/>
            <person name="Karlsson J."/>
            <person name="Kelleher C."/>
            <person name="Kirkpatrick R."/>
            <person name="Kirst M."/>
            <person name="Kohler A."/>
            <person name="Kalluri U."/>
            <person name="Larimer F."/>
            <person name="Leebens-Mack J."/>
            <person name="Leple J.C."/>
            <person name="Locascio P."/>
            <person name="Lou Y."/>
            <person name="Lucas S."/>
            <person name="Martin F."/>
            <person name="Montanini B."/>
            <person name="Napoli C."/>
            <person name="Nelson D.R."/>
            <person name="Nelson C."/>
            <person name="Nieminen K."/>
            <person name="Nilsson O."/>
            <person name="Pereda V."/>
            <person name="Peter G."/>
            <person name="Philippe R."/>
            <person name="Pilate G."/>
            <person name="Poliakov A."/>
            <person name="Razumovskaya J."/>
            <person name="Richardson P."/>
            <person name="Rinaldi C."/>
            <person name="Ritland K."/>
            <person name="Rouze P."/>
            <person name="Ryaboy D."/>
            <person name="Schmutz J."/>
            <person name="Schrader J."/>
            <person name="Segerman B."/>
            <person name="Shin H."/>
            <person name="Siddiqui A."/>
            <person name="Sterky F."/>
            <person name="Terry A."/>
            <person name="Tsai C.J."/>
            <person name="Uberbacher E."/>
            <person name="Unneberg P."/>
            <person name="Vahala J."/>
            <person name="Wall K."/>
            <person name="Wessler S."/>
            <person name="Yang G."/>
            <person name="Yin T."/>
            <person name="Douglas C."/>
            <person name="Marra M."/>
            <person name="Sandberg G."/>
            <person name="Van de Peer Y."/>
            <person name="Rokhsar D."/>
        </authorList>
    </citation>
    <scope>NUCLEOTIDE SEQUENCE [LARGE SCALE GENOMIC DNA]</scope>
    <source>
        <strain evidence="4">cv. Nisqually</strain>
    </source>
</reference>
<organism evidence="3 4">
    <name type="scientific">Populus trichocarpa</name>
    <name type="common">Western balsam poplar</name>
    <name type="synonym">Populus balsamifera subsp. trichocarpa</name>
    <dbReference type="NCBI Taxonomy" id="3694"/>
    <lineage>
        <taxon>Eukaryota</taxon>
        <taxon>Viridiplantae</taxon>
        <taxon>Streptophyta</taxon>
        <taxon>Embryophyta</taxon>
        <taxon>Tracheophyta</taxon>
        <taxon>Spermatophyta</taxon>
        <taxon>Magnoliopsida</taxon>
        <taxon>eudicotyledons</taxon>
        <taxon>Gunneridae</taxon>
        <taxon>Pentapetalae</taxon>
        <taxon>rosids</taxon>
        <taxon>fabids</taxon>
        <taxon>Malpighiales</taxon>
        <taxon>Salicaceae</taxon>
        <taxon>Saliceae</taxon>
        <taxon>Populus</taxon>
    </lineage>
</organism>
<sequence>MAARRQFSFAIPVLASIFKGLKEIQSGLDVTARDIPFPIYFLSSWLAEKFGTHQIAISPVKLVKMTKYTSESISEGKKRKNDPNLIKKKRISHTHKRDKQAVDVDLGKDDGAQICAHIKKTSFVILNAKKVSASEDPLKKKSINSSGAQEGSAQSFSPRLLGQQDLRNDFDMYIRPEMSVASISNSSPPPVLNNIWTNLHTSRPTTTFEPSGVTRYCADDIIGEIRSKFVVKCWESIRNKFVHTPVHYIPNLVGEVEKILHSIKDIKVDCSSVRKMVTRVIEYAKKLIHLESSLSPMMTLEYRALYVKKLEVRLKNSEAFKKKASRSISTTHVEITKIQEQLMELQSRKTKLESSLKAYDEEFFKRKVITSGIRAEITIIFNSPMISETNVVILQKLKGLLETKQKKLEGHSWKP</sequence>
<evidence type="ECO:0000256" key="2">
    <source>
        <dbReference type="SAM" id="MobiDB-lite"/>
    </source>
</evidence>
<dbReference type="InParanoid" id="A0A2K2CA98"/>
<gene>
    <name evidence="3" type="ORF">POPTR_001G381200</name>
</gene>